<dbReference type="EMBL" id="ML208717">
    <property type="protein sequence ID" value="TFK60914.1"/>
    <property type="molecule type" value="Genomic_DNA"/>
</dbReference>
<organism evidence="1 2">
    <name type="scientific">Pluteus cervinus</name>
    <dbReference type="NCBI Taxonomy" id="181527"/>
    <lineage>
        <taxon>Eukaryota</taxon>
        <taxon>Fungi</taxon>
        <taxon>Dikarya</taxon>
        <taxon>Basidiomycota</taxon>
        <taxon>Agaricomycotina</taxon>
        <taxon>Agaricomycetes</taxon>
        <taxon>Agaricomycetidae</taxon>
        <taxon>Agaricales</taxon>
        <taxon>Pluteineae</taxon>
        <taxon>Pluteaceae</taxon>
        <taxon>Pluteus</taxon>
    </lineage>
</organism>
<sequence>MGVQLSLLARLNALASACLRDDAHESLSRQSSPNPEPKAQHSSFSLEPKIRGQSLNSETTIQGPSLDQGLKVQQPSHPFPVHQTLESKPAIELGELGEDGKPEGIAAAATLQSPFKPLSISLGTPLERLVELVERFLHRGPGDQFDATGRAHLSNTLSSYIQNQEKITFVFPAFPFKSPSKKKVLGDLPDYGEEIVLRRLETLARMVEDYHPAGAVVCIVSDGVVYGELLGRGDRTVYRYNAKLRKIVTEQDLSHIKFVRVSDLLDPSPTLNEDYVTEEEYVHSIPLVREQFLAHEAADFDLDHSLAHDSASLMIYRGYLKFLIADLEGSELLMEDGKPLSRKGQERVRRDIARKMIVHGAKFSDLVALKFPTSVRLSCHAHNNAGPKFAFDLFPGSPMKAPWHNTVLEKADGSLAVGHLSSFGDPSGYEVIYRDGAPYYLREMSDDRDLGEKVNPHITFERLFPFGLAIVADPQANLSFNDLPMKKIRALSLNYSAVLVRGFSQVNRDEFIQKSSELGTIVTWPKFGTILELKENPDLDMNSSLTCEAMPMHYDGCFKTKRDANGELTHDPPQFQVFQCIHAPDGNQGGQTLLSNTVTMLEQGLTVEQRQWLANATFSLYTPQNQVFGGDHLKLPLVMKNKATGHDTIRWHESWPQRITKFRPVLPHINDNTEEDSSSIGNYLTDLLYDRRFCYAHTWTTGDFLIADNHELMHTRSAFTPCPRELWRIHVN</sequence>
<evidence type="ECO:0000313" key="2">
    <source>
        <dbReference type="Proteomes" id="UP000308600"/>
    </source>
</evidence>
<accession>A0ACD3A6A6</accession>
<reference evidence="1 2" key="1">
    <citation type="journal article" date="2019" name="Nat. Ecol. Evol.">
        <title>Megaphylogeny resolves global patterns of mushroom evolution.</title>
        <authorList>
            <person name="Varga T."/>
            <person name="Krizsan K."/>
            <person name="Foldi C."/>
            <person name="Dima B."/>
            <person name="Sanchez-Garcia M."/>
            <person name="Sanchez-Ramirez S."/>
            <person name="Szollosi G.J."/>
            <person name="Szarkandi J.G."/>
            <person name="Papp V."/>
            <person name="Albert L."/>
            <person name="Andreopoulos W."/>
            <person name="Angelini C."/>
            <person name="Antonin V."/>
            <person name="Barry K.W."/>
            <person name="Bougher N.L."/>
            <person name="Buchanan P."/>
            <person name="Buyck B."/>
            <person name="Bense V."/>
            <person name="Catcheside P."/>
            <person name="Chovatia M."/>
            <person name="Cooper J."/>
            <person name="Damon W."/>
            <person name="Desjardin D."/>
            <person name="Finy P."/>
            <person name="Geml J."/>
            <person name="Haridas S."/>
            <person name="Hughes K."/>
            <person name="Justo A."/>
            <person name="Karasinski D."/>
            <person name="Kautmanova I."/>
            <person name="Kiss B."/>
            <person name="Kocsube S."/>
            <person name="Kotiranta H."/>
            <person name="LaButti K.M."/>
            <person name="Lechner B.E."/>
            <person name="Liimatainen K."/>
            <person name="Lipzen A."/>
            <person name="Lukacs Z."/>
            <person name="Mihaltcheva S."/>
            <person name="Morgado L.N."/>
            <person name="Niskanen T."/>
            <person name="Noordeloos M.E."/>
            <person name="Ohm R.A."/>
            <person name="Ortiz-Santana B."/>
            <person name="Ovrebo C."/>
            <person name="Racz N."/>
            <person name="Riley R."/>
            <person name="Savchenko A."/>
            <person name="Shiryaev A."/>
            <person name="Soop K."/>
            <person name="Spirin V."/>
            <person name="Szebenyi C."/>
            <person name="Tomsovsky M."/>
            <person name="Tulloss R.E."/>
            <person name="Uehling J."/>
            <person name="Grigoriev I.V."/>
            <person name="Vagvolgyi C."/>
            <person name="Papp T."/>
            <person name="Martin F.M."/>
            <person name="Miettinen O."/>
            <person name="Hibbett D.S."/>
            <person name="Nagy L.G."/>
        </authorList>
    </citation>
    <scope>NUCLEOTIDE SEQUENCE [LARGE SCALE GENOMIC DNA]</scope>
    <source>
        <strain evidence="1 2">NL-1719</strain>
    </source>
</reference>
<evidence type="ECO:0000313" key="1">
    <source>
        <dbReference type="EMBL" id="TFK60914.1"/>
    </source>
</evidence>
<gene>
    <name evidence="1" type="ORF">BDN72DRAFT_491153</name>
</gene>
<keyword evidence="2" id="KW-1185">Reference proteome</keyword>
<dbReference type="Proteomes" id="UP000308600">
    <property type="component" value="Unassembled WGS sequence"/>
</dbReference>
<protein>
    <submittedName>
        <fullName evidence="1">Clavaminate synthase-like protein</fullName>
    </submittedName>
</protein>
<name>A0ACD3A6A6_9AGAR</name>
<proteinExistence type="predicted"/>